<organism evidence="2 3">
    <name type="scientific">Acer saccharum</name>
    <name type="common">Sugar maple</name>
    <dbReference type="NCBI Taxonomy" id="4024"/>
    <lineage>
        <taxon>Eukaryota</taxon>
        <taxon>Viridiplantae</taxon>
        <taxon>Streptophyta</taxon>
        <taxon>Embryophyta</taxon>
        <taxon>Tracheophyta</taxon>
        <taxon>Spermatophyta</taxon>
        <taxon>Magnoliopsida</taxon>
        <taxon>eudicotyledons</taxon>
        <taxon>Gunneridae</taxon>
        <taxon>Pentapetalae</taxon>
        <taxon>rosids</taxon>
        <taxon>malvids</taxon>
        <taxon>Sapindales</taxon>
        <taxon>Sapindaceae</taxon>
        <taxon>Hippocastanoideae</taxon>
        <taxon>Acereae</taxon>
        <taxon>Acer</taxon>
    </lineage>
</organism>
<reference evidence="2" key="2">
    <citation type="submission" date="2023-06" db="EMBL/GenBank/DDBJ databases">
        <authorList>
            <person name="Swenson N.G."/>
            <person name="Wegrzyn J.L."/>
            <person name="Mcevoy S.L."/>
        </authorList>
    </citation>
    <scope>NUCLEOTIDE SEQUENCE</scope>
    <source>
        <strain evidence="2">NS2018</strain>
        <tissue evidence="2">Leaf</tissue>
    </source>
</reference>
<gene>
    <name evidence="2" type="ORF">LWI29_026586</name>
</gene>
<dbReference type="EMBL" id="JAUESC010000380">
    <property type="protein sequence ID" value="KAK0592852.1"/>
    <property type="molecule type" value="Genomic_DNA"/>
</dbReference>
<proteinExistence type="predicted"/>
<reference evidence="2" key="1">
    <citation type="journal article" date="2022" name="Plant J.">
        <title>Strategies of tolerance reflected in two North American maple genomes.</title>
        <authorList>
            <person name="McEvoy S.L."/>
            <person name="Sezen U.U."/>
            <person name="Trouern-Trend A."/>
            <person name="McMahon S.M."/>
            <person name="Schaberg P.G."/>
            <person name="Yang J."/>
            <person name="Wegrzyn J.L."/>
            <person name="Swenson N.G."/>
        </authorList>
    </citation>
    <scope>NUCLEOTIDE SEQUENCE</scope>
    <source>
        <strain evidence="2">NS2018</strain>
    </source>
</reference>
<feature type="region of interest" description="Disordered" evidence="1">
    <location>
        <begin position="158"/>
        <end position="177"/>
    </location>
</feature>
<evidence type="ECO:0000313" key="2">
    <source>
        <dbReference type="EMBL" id="KAK0592852.1"/>
    </source>
</evidence>
<evidence type="ECO:0000256" key="1">
    <source>
        <dbReference type="SAM" id="MobiDB-lite"/>
    </source>
</evidence>
<accession>A0AA39SEM2</accession>
<dbReference type="AlphaFoldDB" id="A0AA39SEM2"/>
<evidence type="ECO:0000313" key="3">
    <source>
        <dbReference type="Proteomes" id="UP001168877"/>
    </source>
</evidence>
<sequence>MVTMLGVGDLSPFSEYDMELREAYTVRQTRSSSHASQQQRIDDAGLSSVPVADTSVPTVPSSVLVAYAGVHTTRSCVPAAATPGRRRTHLRFVSSTQMMGHNVERRYHEVPEHLECRFTEVISAVEALQEEVCKSDRERKESDRVREEQHKELVLSSSIGRQRDSAADSVPPPYPEDAAALPRVEHEVPVPQQDTIAGALAVDRPVWLRKRSLQTTTSYTDPCRRKKSKTETTHKFHPADPVHQEHLDAYQQFKGKRTGMHVVDRGNEFKVSWFEDFETNHAELEDTV</sequence>
<feature type="compositionally biased region" description="Basic and acidic residues" evidence="1">
    <location>
        <begin position="229"/>
        <end position="244"/>
    </location>
</feature>
<comment type="caution">
    <text evidence="2">The sequence shown here is derived from an EMBL/GenBank/DDBJ whole genome shotgun (WGS) entry which is preliminary data.</text>
</comment>
<feature type="region of interest" description="Disordered" evidence="1">
    <location>
        <begin position="219"/>
        <end position="244"/>
    </location>
</feature>
<name>A0AA39SEM2_ACESA</name>
<protein>
    <submittedName>
        <fullName evidence="2">Uncharacterized protein</fullName>
    </submittedName>
</protein>
<dbReference type="Proteomes" id="UP001168877">
    <property type="component" value="Unassembled WGS sequence"/>
</dbReference>
<keyword evidence="3" id="KW-1185">Reference proteome</keyword>